<dbReference type="Proteomes" id="UP001607302">
    <property type="component" value="Unassembled WGS sequence"/>
</dbReference>
<comment type="caution">
    <text evidence="1">The sequence shown here is derived from an EMBL/GenBank/DDBJ whole genome shotgun (WGS) entry which is preliminary data.</text>
</comment>
<protein>
    <submittedName>
        <fullName evidence="1">Uncharacterized protein</fullName>
    </submittedName>
</protein>
<organism evidence="1 2">
    <name type="scientific">Vespula squamosa</name>
    <name type="common">Southern yellow jacket</name>
    <name type="synonym">Wasp</name>
    <dbReference type="NCBI Taxonomy" id="30214"/>
    <lineage>
        <taxon>Eukaryota</taxon>
        <taxon>Metazoa</taxon>
        <taxon>Ecdysozoa</taxon>
        <taxon>Arthropoda</taxon>
        <taxon>Hexapoda</taxon>
        <taxon>Insecta</taxon>
        <taxon>Pterygota</taxon>
        <taxon>Neoptera</taxon>
        <taxon>Endopterygota</taxon>
        <taxon>Hymenoptera</taxon>
        <taxon>Apocrita</taxon>
        <taxon>Aculeata</taxon>
        <taxon>Vespoidea</taxon>
        <taxon>Vespidae</taxon>
        <taxon>Vespinae</taxon>
        <taxon>Vespula</taxon>
    </lineage>
</organism>
<keyword evidence="2" id="KW-1185">Reference proteome</keyword>
<sequence>MNEPERNYFEDQPKLLHVLNTQIDSTLIVRGIKSRNIEGNHFKSGRSIAAVWDIVRVQWLVKVAPRSWAPIYEGLEEPYLGHFVMSRGIFVGIIMAAIDTLRSYRKLYRIYVYPIYIGIA</sequence>
<reference evidence="1 2" key="1">
    <citation type="journal article" date="2024" name="Ann. Entomol. Soc. Am.">
        <title>Genomic analyses of the southern and eastern yellowjacket wasps (Hymenoptera: Vespidae) reveal evolutionary signatures of social life.</title>
        <authorList>
            <person name="Catto M.A."/>
            <person name="Caine P.B."/>
            <person name="Orr S.E."/>
            <person name="Hunt B.G."/>
            <person name="Goodisman M.A.D."/>
        </authorList>
    </citation>
    <scope>NUCLEOTIDE SEQUENCE [LARGE SCALE GENOMIC DNA]</scope>
    <source>
        <strain evidence="1">233</strain>
        <tissue evidence="1">Head and thorax</tissue>
    </source>
</reference>
<proteinExistence type="predicted"/>
<accession>A0ABD2ANT3</accession>
<evidence type="ECO:0000313" key="2">
    <source>
        <dbReference type="Proteomes" id="UP001607302"/>
    </source>
</evidence>
<gene>
    <name evidence="1" type="ORF">V1478_009144</name>
</gene>
<dbReference type="AlphaFoldDB" id="A0ABD2ANT3"/>
<evidence type="ECO:0000313" key="1">
    <source>
        <dbReference type="EMBL" id="KAL2722281.1"/>
    </source>
</evidence>
<dbReference type="EMBL" id="JAUDFV010000141">
    <property type="protein sequence ID" value="KAL2722281.1"/>
    <property type="molecule type" value="Genomic_DNA"/>
</dbReference>
<name>A0ABD2ANT3_VESSQ</name>